<evidence type="ECO:0000313" key="1">
    <source>
        <dbReference type="EMBL" id="OGD24715.1"/>
    </source>
</evidence>
<dbReference type="Proteomes" id="UP000176431">
    <property type="component" value="Unassembled WGS sequence"/>
</dbReference>
<name>A0A1F5B278_9BACT</name>
<organism evidence="1 2">
    <name type="scientific">Candidatus Azambacteria bacterium RIFCSPHIGHO2_01_FULL_40_24</name>
    <dbReference type="NCBI Taxonomy" id="1797301"/>
    <lineage>
        <taxon>Bacteria</taxon>
        <taxon>Candidatus Azamiibacteriota</taxon>
    </lineage>
</organism>
<accession>A0A1F5B278</accession>
<dbReference type="EMBL" id="MEYK01000035">
    <property type="protein sequence ID" value="OGD24715.1"/>
    <property type="molecule type" value="Genomic_DNA"/>
</dbReference>
<dbReference type="Gene3D" id="2.60.40.420">
    <property type="entry name" value="Cupredoxins - blue copper proteins"/>
    <property type="match status" value="1"/>
</dbReference>
<reference evidence="1 2" key="1">
    <citation type="journal article" date="2016" name="Nat. Commun.">
        <title>Thousands of microbial genomes shed light on interconnected biogeochemical processes in an aquifer system.</title>
        <authorList>
            <person name="Anantharaman K."/>
            <person name="Brown C.T."/>
            <person name="Hug L.A."/>
            <person name="Sharon I."/>
            <person name="Castelle C.J."/>
            <person name="Probst A.J."/>
            <person name="Thomas B.C."/>
            <person name="Singh A."/>
            <person name="Wilkins M.J."/>
            <person name="Karaoz U."/>
            <person name="Brodie E.L."/>
            <person name="Williams K.H."/>
            <person name="Hubbard S.S."/>
            <person name="Banfield J.F."/>
        </authorList>
    </citation>
    <scope>NUCLEOTIDE SEQUENCE [LARGE SCALE GENOMIC DNA]</scope>
</reference>
<proteinExistence type="predicted"/>
<comment type="caution">
    <text evidence="1">The sequence shown here is derived from an EMBL/GenBank/DDBJ whole genome shotgun (WGS) entry which is preliminary data.</text>
</comment>
<evidence type="ECO:0000313" key="2">
    <source>
        <dbReference type="Proteomes" id="UP000176431"/>
    </source>
</evidence>
<sequence>MKKYLLIIIIIALIAGAAYFIFTAPPTTTIAVSPQTWVIEYKENIFIPKEIKIKKGDTVIWINNSSESPVWPASAFHPTHNVYRGFDALKKINVGESYSFTFNKIGVWKYHDHLNPSVTGVVEIK</sequence>
<protein>
    <submittedName>
        <fullName evidence="1">Uncharacterized protein</fullName>
    </submittedName>
</protein>
<dbReference type="SUPFAM" id="SSF49503">
    <property type="entry name" value="Cupredoxins"/>
    <property type="match status" value="1"/>
</dbReference>
<dbReference type="InterPro" id="IPR008972">
    <property type="entry name" value="Cupredoxin"/>
</dbReference>
<gene>
    <name evidence="1" type="ORF">A2819_01195</name>
</gene>
<dbReference type="AlphaFoldDB" id="A0A1F5B278"/>